<dbReference type="EMBL" id="BMMW01000004">
    <property type="protein sequence ID" value="GGK63058.1"/>
    <property type="molecule type" value="Genomic_DNA"/>
</dbReference>
<proteinExistence type="predicted"/>
<sequence length="143" mass="15354">MYIEPGAIRSALITLGFVAEAALIDLNTAATDSWHDPAALAGLLHHATGKMLTQAIGVDVAADHLTDRWRAALTGVGSGDQLAQILTEARWMHHRLTHTAAVPELTEYQSVGALSASVRSLADSLEALMRIRILTAPRRPRQS</sequence>
<organism evidence="1 2">
    <name type="scientific">Nocardia camponoti</name>
    <dbReference type="NCBI Taxonomy" id="1616106"/>
    <lineage>
        <taxon>Bacteria</taxon>
        <taxon>Bacillati</taxon>
        <taxon>Actinomycetota</taxon>
        <taxon>Actinomycetes</taxon>
        <taxon>Mycobacteriales</taxon>
        <taxon>Nocardiaceae</taxon>
        <taxon>Nocardia</taxon>
    </lineage>
</organism>
<comment type="caution">
    <text evidence="1">The sequence shown here is derived from an EMBL/GenBank/DDBJ whole genome shotgun (WGS) entry which is preliminary data.</text>
</comment>
<reference evidence="1" key="1">
    <citation type="journal article" date="2014" name="Int. J. Syst. Evol. Microbiol.">
        <title>Complete genome sequence of Corynebacterium casei LMG S-19264T (=DSM 44701T), isolated from a smear-ripened cheese.</title>
        <authorList>
            <consortium name="US DOE Joint Genome Institute (JGI-PGF)"/>
            <person name="Walter F."/>
            <person name="Albersmeier A."/>
            <person name="Kalinowski J."/>
            <person name="Ruckert C."/>
        </authorList>
    </citation>
    <scope>NUCLEOTIDE SEQUENCE</scope>
    <source>
        <strain evidence="1">CGMCC 4.7278</strain>
    </source>
</reference>
<accession>A0A917VCP2</accession>
<dbReference type="RefSeq" id="WP_188830494.1">
    <property type="nucleotide sequence ID" value="NZ_BMMW01000004.1"/>
</dbReference>
<gene>
    <name evidence="1" type="ORF">GCM10011591_39170</name>
</gene>
<reference evidence="1" key="2">
    <citation type="submission" date="2020-09" db="EMBL/GenBank/DDBJ databases">
        <authorList>
            <person name="Sun Q."/>
            <person name="Zhou Y."/>
        </authorList>
    </citation>
    <scope>NUCLEOTIDE SEQUENCE</scope>
    <source>
        <strain evidence="1">CGMCC 4.7278</strain>
    </source>
</reference>
<evidence type="ECO:0000313" key="2">
    <source>
        <dbReference type="Proteomes" id="UP000612956"/>
    </source>
</evidence>
<name>A0A917VCP2_9NOCA</name>
<keyword evidence="2" id="KW-1185">Reference proteome</keyword>
<dbReference type="AlphaFoldDB" id="A0A917VCP2"/>
<evidence type="ECO:0000313" key="1">
    <source>
        <dbReference type="EMBL" id="GGK63058.1"/>
    </source>
</evidence>
<protein>
    <submittedName>
        <fullName evidence="1">Uncharacterized protein</fullName>
    </submittedName>
</protein>
<dbReference type="Proteomes" id="UP000612956">
    <property type="component" value="Unassembled WGS sequence"/>
</dbReference>